<dbReference type="OMA" id="QFRQWPE"/>
<comment type="subcellular location">
    <subcellularLocation>
        <location evidence="1">Mitochondrion</location>
    </subcellularLocation>
</comment>
<dbReference type="GO" id="GO:0006391">
    <property type="term" value="P:transcription initiation at mitochondrial promoter"/>
    <property type="evidence" value="ECO:0007669"/>
    <property type="project" value="TreeGrafter"/>
</dbReference>
<dbReference type="InParanoid" id="A0A7R8UQP8"/>
<keyword evidence="7" id="KW-0809">Transit peptide</keyword>
<dbReference type="FunCoup" id="A0A7R8UQP8">
    <property type="interactions" value="354"/>
</dbReference>
<keyword evidence="5 11" id="KW-0949">S-adenosyl-L-methionine</keyword>
<keyword evidence="3 11" id="KW-0489">Methyltransferase</keyword>
<comment type="similarity">
    <text evidence="11">Belongs to the class I-like SAM-binding methyltransferase superfamily. rRNA adenine N(6)-methyltransferase family.</text>
</comment>
<dbReference type="GO" id="GO:0000179">
    <property type="term" value="F:rRNA (adenine-N6,N6-)-dimethyltransferase activity"/>
    <property type="evidence" value="ECO:0007669"/>
    <property type="project" value="TreeGrafter"/>
</dbReference>
<evidence type="ECO:0000313" key="13">
    <source>
        <dbReference type="EMBL" id="CAD7085224.1"/>
    </source>
</evidence>
<keyword evidence="4 11" id="KW-0808">Transferase</keyword>
<dbReference type="Gene3D" id="3.40.50.150">
    <property type="entry name" value="Vaccinia Virus protein VP39"/>
    <property type="match status" value="1"/>
</dbReference>
<dbReference type="OrthoDB" id="9895503at2759"/>
<evidence type="ECO:0000256" key="11">
    <source>
        <dbReference type="RuleBase" id="RU362106"/>
    </source>
</evidence>
<dbReference type="PANTHER" id="PTHR11727:SF13">
    <property type="entry name" value="DIMETHYLADENOSINE TRANSFERASE 2, MITOCHONDRIAL"/>
    <property type="match status" value="1"/>
</dbReference>
<proteinExistence type="inferred from homology"/>
<gene>
    <name evidence="13" type="ORF">HERILL_LOCUS8078</name>
</gene>
<dbReference type="EC" id="2.1.1.-" evidence="11"/>
<evidence type="ECO:0000256" key="2">
    <source>
        <dbReference type="ARBA" id="ARBA00022552"/>
    </source>
</evidence>
<evidence type="ECO:0000256" key="5">
    <source>
        <dbReference type="ARBA" id="ARBA00022691"/>
    </source>
</evidence>
<dbReference type="PANTHER" id="PTHR11727">
    <property type="entry name" value="DIMETHYLADENOSINE TRANSFERASE"/>
    <property type="match status" value="1"/>
</dbReference>
<dbReference type="PIRSF" id="PIRSF027833">
    <property type="entry name" value="MtTFB2"/>
    <property type="match status" value="1"/>
</dbReference>
<dbReference type="EMBL" id="LR899011">
    <property type="protein sequence ID" value="CAD7085224.1"/>
    <property type="molecule type" value="Genomic_DNA"/>
</dbReference>
<dbReference type="GO" id="GO:0034246">
    <property type="term" value="F:mitochondrial transcription factor activity"/>
    <property type="evidence" value="ECO:0007669"/>
    <property type="project" value="TreeGrafter"/>
</dbReference>
<accession>A0A7R8UQP8</accession>
<reference evidence="13 14" key="1">
    <citation type="submission" date="2020-11" db="EMBL/GenBank/DDBJ databases">
        <authorList>
            <person name="Wallbank WR R."/>
            <person name="Pardo Diaz C."/>
            <person name="Kozak K."/>
            <person name="Martin S."/>
            <person name="Jiggins C."/>
            <person name="Moest M."/>
            <person name="Warren A I."/>
            <person name="Generalovic N T."/>
            <person name="Byers J.R.P. K."/>
            <person name="Montejo-Kovacevich G."/>
            <person name="Yen C E."/>
        </authorList>
    </citation>
    <scope>NUCLEOTIDE SEQUENCE [LARGE SCALE GENOMIC DNA]</scope>
</reference>
<keyword evidence="9" id="KW-0496">Mitochondrion</keyword>
<keyword evidence="8" id="KW-0805">Transcription regulation</keyword>
<evidence type="ECO:0000256" key="3">
    <source>
        <dbReference type="ARBA" id="ARBA00022603"/>
    </source>
</evidence>
<evidence type="ECO:0000256" key="6">
    <source>
        <dbReference type="ARBA" id="ARBA00022884"/>
    </source>
</evidence>
<keyword evidence="6" id="KW-0694">RNA-binding</keyword>
<dbReference type="GO" id="GO:0005759">
    <property type="term" value="C:mitochondrial matrix"/>
    <property type="evidence" value="ECO:0007669"/>
    <property type="project" value="TreeGrafter"/>
</dbReference>
<protein>
    <recommendedName>
        <fullName evidence="11">rRNA adenine N(6)-methyltransferase</fullName>
        <ecNumber evidence="11">2.1.1.-</ecNumber>
    </recommendedName>
</protein>
<dbReference type="SUPFAM" id="SSF53335">
    <property type="entry name" value="S-adenosyl-L-methionine-dependent methyltransferases"/>
    <property type="match status" value="1"/>
</dbReference>
<dbReference type="GO" id="GO:0003723">
    <property type="term" value="F:RNA binding"/>
    <property type="evidence" value="ECO:0007669"/>
    <property type="project" value="UniProtKB-KW"/>
</dbReference>
<feature type="region of interest" description="Disordered" evidence="12">
    <location>
        <begin position="438"/>
        <end position="461"/>
    </location>
</feature>
<dbReference type="Pfam" id="PF00398">
    <property type="entry name" value="RrnaAD"/>
    <property type="match status" value="1"/>
</dbReference>
<dbReference type="AlphaFoldDB" id="A0A7R8UQP8"/>
<keyword evidence="10" id="KW-0804">Transcription</keyword>
<evidence type="ECO:0000313" key="14">
    <source>
        <dbReference type="Proteomes" id="UP000594454"/>
    </source>
</evidence>
<sequence>MLQLRTYSRLARLFSTEAVPKATKKARSAKPPREYKIPSDLVEYFASINQQNLLEQFSPKMLRKKHKFPDSYYIASPEAAKLIADYVSKPAASAKVILESNPGPGLLSEHLARSSATKIHLFESDDNFEKKLQDTYSGQGKRIRIQRGDLVNMWRIGFQDREDNGTRLQELLAGVPSKSWSSKPMRFFAAVGSLNFFKYLIYSIVRQSDIFTHGRFEMFLVVPPPLYIHLTCNAQAGYIMYRANTILFQIMFEYEYLTKIPKKCFLPWQYDHKPEKLKKLTRFYSIDADYLYLVKITPRADIYDLCPLEFMQALLYFVKQNCVSRKHRVIPTLEKWAPGCGPRLIIGTDNPCGVKPLHRNGDHEIPQYSTQCTTMSNKDLYPSMNIFTEFGDLTPSQILTLFTQFRQWPEFKESPFLASLENSLLKMETSEQEATIEGLDLHEEDFVGSEGNTKSSSKRNS</sequence>
<evidence type="ECO:0000256" key="8">
    <source>
        <dbReference type="ARBA" id="ARBA00023015"/>
    </source>
</evidence>
<evidence type="ECO:0000256" key="12">
    <source>
        <dbReference type="SAM" id="MobiDB-lite"/>
    </source>
</evidence>
<dbReference type="InterPro" id="IPR029063">
    <property type="entry name" value="SAM-dependent_MTases_sf"/>
</dbReference>
<evidence type="ECO:0000256" key="9">
    <source>
        <dbReference type="ARBA" id="ARBA00023128"/>
    </source>
</evidence>
<keyword evidence="14" id="KW-1185">Reference proteome</keyword>
<evidence type="ECO:0000256" key="10">
    <source>
        <dbReference type="ARBA" id="ARBA00023163"/>
    </source>
</evidence>
<name>A0A7R8UQP8_HERIL</name>
<dbReference type="InterPro" id="IPR001737">
    <property type="entry name" value="KsgA/Erm"/>
</dbReference>
<organism evidence="13 14">
    <name type="scientific">Hermetia illucens</name>
    <name type="common">Black soldier fly</name>
    <dbReference type="NCBI Taxonomy" id="343691"/>
    <lineage>
        <taxon>Eukaryota</taxon>
        <taxon>Metazoa</taxon>
        <taxon>Ecdysozoa</taxon>
        <taxon>Arthropoda</taxon>
        <taxon>Hexapoda</taxon>
        <taxon>Insecta</taxon>
        <taxon>Pterygota</taxon>
        <taxon>Neoptera</taxon>
        <taxon>Endopterygota</taxon>
        <taxon>Diptera</taxon>
        <taxon>Brachycera</taxon>
        <taxon>Stratiomyomorpha</taxon>
        <taxon>Stratiomyidae</taxon>
        <taxon>Hermetiinae</taxon>
        <taxon>Hermetia</taxon>
    </lineage>
</organism>
<dbReference type="Proteomes" id="UP000594454">
    <property type="component" value="Chromosome 3"/>
</dbReference>
<evidence type="ECO:0000256" key="4">
    <source>
        <dbReference type="ARBA" id="ARBA00022679"/>
    </source>
</evidence>
<evidence type="ECO:0000256" key="7">
    <source>
        <dbReference type="ARBA" id="ARBA00022946"/>
    </source>
</evidence>
<evidence type="ECO:0000256" key="1">
    <source>
        <dbReference type="ARBA" id="ARBA00004173"/>
    </source>
</evidence>
<keyword evidence="2 11" id="KW-0698">rRNA processing</keyword>